<dbReference type="Pfam" id="PF00999">
    <property type="entry name" value="Na_H_Exchanger"/>
    <property type="match status" value="1"/>
</dbReference>
<dbReference type="PANTHER" id="PTHR42751:SF3">
    <property type="entry name" value="SODIUM_GLUTAMATE SYMPORTER"/>
    <property type="match status" value="1"/>
</dbReference>
<dbReference type="GO" id="GO:0016020">
    <property type="term" value="C:membrane"/>
    <property type="evidence" value="ECO:0007669"/>
    <property type="project" value="UniProtKB-SubCell"/>
</dbReference>
<dbReference type="AlphaFoldDB" id="A0A2M7CIY5"/>
<reference evidence="10" key="1">
    <citation type="submission" date="2017-09" db="EMBL/GenBank/DDBJ databases">
        <title>Depth-based differentiation of microbial function through sediment-hosted aquifers and enrichment of novel symbionts in the deep terrestrial subsurface.</title>
        <authorList>
            <person name="Probst A.J."/>
            <person name="Ladd B."/>
            <person name="Jarett J.K."/>
            <person name="Geller-Mcgrath D.E."/>
            <person name="Sieber C.M.K."/>
            <person name="Emerson J.B."/>
            <person name="Anantharaman K."/>
            <person name="Thomas B.C."/>
            <person name="Malmstrom R."/>
            <person name="Stieglmeier M."/>
            <person name="Klingl A."/>
            <person name="Woyke T."/>
            <person name="Ryan C.M."/>
            <person name="Banfield J.F."/>
        </authorList>
    </citation>
    <scope>NUCLEOTIDE SEQUENCE [LARGE SCALE GENOMIC DNA]</scope>
</reference>
<feature type="transmembrane region" description="Helical" evidence="7">
    <location>
        <begin position="21"/>
        <end position="39"/>
    </location>
</feature>
<evidence type="ECO:0000256" key="3">
    <source>
        <dbReference type="ARBA" id="ARBA00022448"/>
    </source>
</evidence>
<protein>
    <recommendedName>
        <fullName evidence="8">RCK N-terminal domain-containing protein</fullName>
    </recommendedName>
</protein>
<evidence type="ECO:0000256" key="2">
    <source>
        <dbReference type="ARBA" id="ARBA00005551"/>
    </source>
</evidence>
<feature type="transmembrane region" description="Helical" evidence="7">
    <location>
        <begin position="163"/>
        <end position="185"/>
    </location>
</feature>
<keyword evidence="3" id="KW-0813">Transport</keyword>
<gene>
    <name evidence="9" type="ORF">COS38_00900</name>
</gene>
<evidence type="ECO:0000256" key="5">
    <source>
        <dbReference type="ARBA" id="ARBA00022989"/>
    </source>
</evidence>
<dbReference type="GO" id="GO:0006813">
    <property type="term" value="P:potassium ion transport"/>
    <property type="evidence" value="ECO:0007669"/>
    <property type="project" value="InterPro"/>
</dbReference>
<dbReference type="GO" id="GO:1902600">
    <property type="term" value="P:proton transmembrane transport"/>
    <property type="evidence" value="ECO:0007669"/>
    <property type="project" value="InterPro"/>
</dbReference>
<feature type="transmembrane region" description="Helical" evidence="7">
    <location>
        <begin position="130"/>
        <end position="151"/>
    </location>
</feature>
<evidence type="ECO:0000256" key="4">
    <source>
        <dbReference type="ARBA" id="ARBA00022692"/>
    </source>
</evidence>
<feature type="domain" description="RCK N-terminal" evidence="8">
    <location>
        <begin position="422"/>
        <end position="538"/>
    </location>
</feature>
<feature type="transmembrane region" description="Helical" evidence="7">
    <location>
        <begin position="102"/>
        <end position="124"/>
    </location>
</feature>
<sequence length="580" mass="65159">MIYCLYFVKTEFMFYNRFMELIIDLGIIFVIASIFGLIIRQLGLPLIIAYIMAGVLLGDNALKIVTDRQIIENLSTLGIVLMLFIVGLELDWKKARDFARSATVIGIGQIIITGIVGYFIANYFGFSSRLALYTSLTLTFSSTVIVIKLLSDKRDLNSLYGRISLGVLLIQDIVAILALILLQTTHSEFDYAYSLALAVIKLGALCIMLYFSQKIVQKIFKSMAESSELLLISSIGWAFLIALISYQLNFGLEIGAFLAGIFLATLPYRLEITAKIKSIRDFFVTLFFVTLGLNFSLDFESFNFSHASALIVFVILGQTIITMIIMGFLGFRKRTSFQTALALSQVSEFSFIIISLGLLKGDLSQPEASLLMFVGIATIIISTILIENTDAIYYHIGKYLKIFEKKSGTLQNDSINIPSDFSNHIVIFGADHIGKRILASLFRQKQKILVVDFNPAVIKELQENEIPAVYGDMGDPEFIVALGLERCQLVISTTHDFYDNMRLVKKINFINRNCKIYVLANNPEEAIEFYRAGVERVVLPSNLTGDMISELIGKSSHYQRFNIQKHIKELKIQSKKIIAK</sequence>
<dbReference type="GO" id="GO:0015297">
    <property type="term" value="F:antiporter activity"/>
    <property type="evidence" value="ECO:0007669"/>
    <property type="project" value="InterPro"/>
</dbReference>
<feature type="transmembrane region" description="Helical" evidence="7">
    <location>
        <begin position="282"/>
        <end position="297"/>
    </location>
</feature>
<feature type="transmembrane region" description="Helical" evidence="7">
    <location>
        <begin position="371"/>
        <end position="396"/>
    </location>
</feature>
<feature type="transmembrane region" description="Helical" evidence="7">
    <location>
        <begin position="70"/>
        <end position="90"/>
    </location>
</feature>
<dbReference type="Gene3D" id="3.40.50.720">
    <property type="entry name" value="NAD(P)-binding Rossmann-like Domain"/>
    <property type="match status" value="1"/>
</dbReference>
<comment type="similarity">
    <text evidence="2">Belongs to the monovalent cation:proton antiporter 2 (CPA2) transporter (TC 2.A.37) family.</text>
</comment>
<feature type="transmembrane region" description="Helical" evidence="7">
    <location>
        <begin position="254"/>
        <end position="270"/>
    </location>
</feature>
<evidence type="ECO:0000313" key="10">
    <source>
        <dbReference type="Proteomes" id="UP000229966"/>
    </source>
</evidence>
<evidence type="ECO:0000256" key="1">
    <source>
        <dbReference type="ARBA" id="ARBA00004141"/>
    </source>
</evidence>
<dbReference type="Gene3D" id="1.20.1530.20">
    <property type="match status" value="1"/>
</dbReference>
<feature type="transmembrane region" description="Helical" evidence="7">
    <location>
        <begin position="309"/>
        <end position="329"/>
    </location>
</feature>
<evidence type="ECO:0000259" key="8">
    <source>
        <dbReference type="PROSITE" id="PS51201"/>
    </source>
</evidence>
<dbReference type="SUPFAM" id="SSF51735">
    <property type="entry name" value="NAD(P)-binding Rossmann-fold domains"/>
    <property type="match status" value="1"/>
</dbReference>
<dbReference type="PANTHER" id="PTHR42751">
    <property type="entry name" value="SODIUM/HYDROGEN EXCHANGER FAMILY/TRKA DOMAIN PROTEIN"/>
    <property type="match status" value="1"/>
</dbReference>
<organism evidence="9 10">
    <name type="scientific">Candidatus Berkelbacteria bacterium CG03_land_8_20_14_0_80_40_36</name>
    <dbReference type="NCBI Taxonomy" id="1974509"/>
    <lineage>
        <taxon>Bacteria</taxon>
        <taxon>Candidatus Berkelbacteria</taxon>
    </lineage>
</organism>
<accession>A0A2M7CIY5</accession>
<keyword evidence="4 7" id="KW-0812">Transmembrane</keyword>
<dbReference type="Proteomes" id="UP000229966">
    <property type="component" value="Unassembled WGS sequence"/>
</dbReference>
<proteinExistence type="inferred from homology"/>
<feature type="transmembrane region" description="Helical" evidence="7">
    <location>
        <begin position="230"/>
        <end position="248"/>
    </location>
</feature>
<dbReference type="PROSITE" id="PS51201">
    <property type="entry name" value="RCK_N"/>
    <property type="match status" value="1"/>
</dbReference>
<dbReference type="InterPro" id="IPR038770">
    <property type="entry name" value="Na+/solute_symporter_sf"/>
</dbReference>
<feature type="transmembrane region" description="Helical" evidence="7">
    <location>
        <begin position="341"/>
        <end position="359"/>
    </location>
</feature>
<dbReference type="EMBL" id="PEUM01000022">
    <property type="protein sequence ID" value="PIV25584.1"/>
    <property type="molecule type" value="Genomic_DNA"/>
</dbReference>
<name>A0A2M7CIY5_9BACT</name>
<dbReference type="Pfam" id="PF02254">
    <property type="entry name" value="TrkA_N"/>
    <property type="match status" value="1"/>
</dbReference>
<evidence type="ECO:0000256" key="6">
    <source>
        <dbReference type="ARBA" id="ARBA00023136"/>
    </source>
</evidence>
<evidence type="ECO:0000256" key="7">
    <source>
        <dbReference type="SAM" id="Phobius"/>
    </source>
</evidence>
<feature type="transmembrane region" description="Helical" evidence="7">
    <location>
        <begin position="191"/>
        <end position="210"/>
    </location>
</feature>
<keyword evidence="5 7" id="KW-1133">Transmembrane helix</keyword>
<comment type="caution">
    <text evidence="9">The sequence shown here is derived from an EMBL/GenBank/DDBJ whole genome shotgun (WGS) entry which is preliminary data.</text>
</comment>
<keyword evidence="6 7" id="KW-0472">Membrane</keyword>
<dbReference type="InterPro" id="IPR006153">
    <property type="entry name" value="Cation/H_exchanger_TM"/>
</dbReference>
<dbReference type="InterPro" id="IPR003148">
    <property type="entry name" value="RCK_N"/>
</dbReference>
<dbReference type="InterPro" id="IPR036291">
    <property type="entry name" value="NAD(P)-bd_dom_sf"/>
</dbReference>
<evidence type="ECO:0000313" key="9">
    <source>
        <dbReference type="EMBL" id="PIV25584.1"/>
    </source>
</evidence>
<comment type="subcellular location">
    <subcellularLocation>
        <location evidence="1">Membrane</location>
        <topology evidence="1">Multi-pass membrane protein</topology>
    </subcellularLocation>
</comment>